<gene>
    <name evidence="1" type="ORF">Pyn_21410</name>
</gene>
<accession>A0A314ZDH6</accession>
<comment type="caution">
    <text evidence="1">The sequence shown here is derived from an EMBL/GenBank/DDBJ whole genome shotgun (WGS) entry which is preliminary data.</text>
</comment>
<proteinExistence type="predicted"/>
<dbReference type="EMBL" id="PJQY01000155">
    <property type="protein sequence ID" value="PQQ17349.1"/>
    <property type="molecule type" value="Genomic_DNA"/>
</dbReference>
<sequence>MARVFYLLHRRWFLPTWRSIDEAAATEMSASPAAIAAVFSAPLAEDPALPELIPLSAT</sequence>
<dbReference type="Proteomes" id="UP000250321">
    <property type="component" value="Unassembled WGS sequence"/>
</dbReference>
<dbReference type="AlphaFoldDB" id="A0A314ZDH6"/>
<evidence type="ECO:0000313" key="2">
    <source>
        <dbReference type="Proteomes" id="UP000250321"/>
    </source>
</evidence>
<keyword evidence="2" id="KW-1185">Reference proteome</keyword>
<evidence type="ECO:0000313" key="1">
    <source>
        <dbReference type="EMBL" id="PQQ17349.1"/>
    </source>
</evidence>
<protein>
    <submittedName>
        <fullName evidence="1">Uncharacterized protein</fullName>
    </submittedName>
</protein>
<organism evidence="1 2">
    <name type="scientific">Prunus yedoensis var. nudiflora</name>
    <dbReference type="NCBI Taxonomy" id="2094558"/>
    <lineage>
        <taxon>Eukaryota</taxon>
        <taxon>Viridiplantae</taxon>
        <taxon>Streptophyta</taxon>
        <taxon>Embryophyta</taxon>
        <taxon>Tracheophyta</taxon>
        <taxon>Spermatophyta</taxon>
        <taxon>Magnoliopsida</taxon>
        <taxon>eudicotyledons</taxon>
        <taxon>Gunneridae</taxon>
        <taxon>Pentapetalae</taxon>
        <taxon>rosids</taxon>
        <taxon>fabids</taxon>
        <taxon>Rosales</taxon>
        <taxon>Rosaceae</taxon>
        <taxon>Amygdaloideae</taxon>
        <taxon>Amygdaleae</taxon>
        <taxon>Prunus</taxon>
    </lineage>
</organism>
<name>A0A314ZDH6_PRUYE</name>
<reference evidence="1 2" key="1">
    <citation type="submission" date="2018-02" db="EMBL/GenBank/DDBJ databases">
        <title>Draft genome of wild Prunus yedoensis var. nudiflora.</title>
        <authorList>
            <person name="Baek S."/>
            <person name="Kim J.-H."/>
            <person name="Choi K."/>
            <person name="Kim G.-B."/>
            <person name="Cho A."/>
            <person name="Jang H."/>
            <person name="Shin C.-H."/>
            <person name="Yu H.-J."/>
            <person name="Mun J.-H."/>
        </authorList>
    </citation>
    <scope>NUCLEOTIDE SEQUENCE [LARGE SCALE GENOMIC DNA]</scope>
    <source>
        <strain evidence="2">cv. Jeju island</strain>
        <tissue evidence="1">Leaf</tissue>
    </source>
</reference>